<name>A0A0E4H2P7_9STRE</name>
<gene>
    <name evidence="10" type="primary">pcp</name>
    <name evidence="13" type="ORF">BN1356_00227</name>
</gene>
<evidence type="ECO:0000256" key="5">
    <source>
        <dbReference type="ARBA" id="ARBA00011881"/>
    </source>
</evidence>
<dbReference type="EMBL" id="CTEN01000001">
    <property type="protein sequence ID" value="CQR23857.1"/>
    <property type="molecule type" value="Genomic_DNA"/>
</dbReference>
<comment type="similarity">
    <text evidence="4 10">Belongs to the peptidase C15 family.</text>
</comment>
<dbReference type="AlphaFoldDB" id="A0A0E4H2P7"/>
<dbReference type="PIRSF" id="PIRSF015592">
    <property type="entry name" value="Prld-crbxl_pptds"/>
    <property type="match status" value="1"/>
</dbReference>
<feature type="active site" evidence="10 11">
    <location>
        <position position="78"/>
    </location>
</feature>
<dbReference type="EC" id="3.4.19.3" evidence="10"/>
<dbReference type="PROSITE" id="PS01333">
    <property type="entry name" value="PYRASE_GLU"/>
    <property type="match status" value="1"/>
</dbReference>
<keyword evidence="6 10" id="KW-0963">Cytoplasm</keyword>
<dbReference type="NCBIfam" id="TIGR00504">
    <property type="entry name" value="pyro_pdase"/>
    <property type="match status" value="1"/>
</dbReference>
<keyword evidence="8 10" id="KW-0378">Hydrolase</keyword>
<dbReference type="GO" id="GO:0016920">
    <property type="term" value="F:pyroglutamyl-peptidase activity"/>
    <property type="evidence" value="ECO:0007669"/>
    <property type="project" value="UniProtKB-UniRule"/>
</dbReference>
<dbReference type="CDD" id="cd00501">
    <property type="entry name" value="Peptidase_C15"/>
    <property type="match status" value="1"/>
</dbReference>
<dbReference type="PRINTS" id="PR00706">
    <property type="entry name" value="PYROGLUPTASE"/>
</dbReference>
<evidence type="ECO:0000313" key="13">
    <source>
        <dbReference type="EMBL" id="CQR23857.1"/>
    </source>
</evidence>
<dbReference type="Gene3D" id="3.40.630.20">
    <property type="entry name" value="Peptidase C15, pyroglutamyl peptidase I-like"/>
    <property type="match status" value="1"/>
</dbReference>
<protein>
    <recommendedName>
        <fullName evidence="10">Pyrrolidone-carboxylate peptidase</fullName>
        <ecNumber evidence="10">3.4.19.3</ecNumber>
    </recommendedName>
    <alternativeName>
        <fullName evidence="10">5-oxoprolyl-peptidase</fullName>
    </alternativeName>
    <alternativeName>
        <fullName evidence="10">Pyroglutamyl-peptidase I</fullName>
        <shortName evidence="10">PGP-I</shortName>
        <shortName evidence="10">Pyrase</shortName>
    </alternativeName>
</protein>
<sequence>MKILVTGFDPFGGEKINPALESVKLLPETIDGAEVKWVEIPTVFHKSAKVLEEAMIDFQPDVVLCIGQAGGRTGLTPERVAINEDDARIPDNEGNQPIDVPIRKDGPSAYFTSLPIKAMVEAIHKAGLPASVSNSAGTFVCNHLMYQVLYLVDKKFPSVKAGFMHIPFMMEQVVDKPNMAAMSLQDISRGIAAAITAIIAYQDKEDIKMIGGETH</sequence>
<dbReference type="InterPro" id="IPR033693">
    <property type="entry name" value="PGPEP1_Glu_AS"/>
</dbReference>
<dbReference type="InterPro" id="IPR029762">
    <property type="entry name" value="PGP-I_bact-type"/>
</dbReference>
<dbReference type="GO" id="GO:0005829">
    <property type="term" value="C:cytosol"/>
    <property type="evidence" value="ECO:0007669"/>
    <property type="project" value="InterPro"/>
</dbReference>
<dbReference type="PANTHER" id="PTHR23402:SF1">
    <property type="entry name" value="PYROGLUTAMYL-PEPTIDASE I"/>
    <property type="match status" value="1"/>
</dbReference>
<proteinExistence type="inferred from homology"/>
<evidence type="ECO:0000256" key="9">
    <source>
        <dbReference type="ARBA" id="ARBA00022807"/>
    </source>
</evidence>
<evidence type="ECO:0000313" key="14">
    <source>
        <dbReference type="Proteomes" id="UP000198604"/>
    </source>
</evidence>
<feature type="active site" evidence="10 12">
    <location>
        <position position="141"/>
    </location>
</feature>
<feature type="active site" evidence="10">
    <location>
        <position position="165"/>
    </location>
</feature>
<dbReference type="InterPro" id="IPR016125">
    <property type="entry name" value="Peptidase_C15-like"/>
</dbReference>
<accession>A0A0E4H2P7</accession>
<reference evidence="14" key="1">
    <citation type="submission" date="2015-03" db="EMBL/GenBank/DDBJ databases">
        <authorList>
            <person name="Urmite Genomes"/>
        </authorList>
    </citation>
    <scope>NUCLEOTIDE SEQUENCE [LARGE SCALE GENOMIC DNA]</scope>
    <source>
        <strain evidence="14">FF10</strain>
    </source>
</reference>
<dbReference type="Pfam" id="PF01470">
    <property type="entry name" value="Peptidase_C15"/>
    <property type="match status" value="1"/>
</dbReference>
<evidence type="ECO:0000256" key="4">
    <source>
        <dbReference type="ARBA" id="ARBA00006641"/>
    </source>
</evidence>
<evidence type="ECO:0000256" key="1">
    <source>
        <dbReference type="ARBA" id="ARBA00001770"/>
    </source>
</evidence>
<dbReference type="InterPro" id="IPR000816">
    <property type="entry name" value="Peptidase_C15"/>
</dbReference>
<dbReference type="FunFam" id="3.40.630.20:FF:000001">
    <property type="entry name" value="Pyrrolidone-carboxylate peptidase"/>
    <property type="match status" value="1"/>
</dbReference>
<evidence type="ECO:0000256" key="8">
    <source>
        <dbReference type="ARBA" id="ARBA00022801"/>
    </source>
</evidence>
<evidence type="ECO:0000256" key="6">
    <source>
        <dbReference type="ARBA" id="ARBA00022490"/>
    </source>
</evidence>
<dbReference type="HAMAP" id="MF_00417">
    <property type="entry name" value="Pyrrolid_peptidase"/>
    <property type="match status" value="1"/>
</dbReference>
<dbReference type="RefSeq" id="WP_093649599.1">
    <property type="nucleotide sequence ID" value="NZ_CTEN01000001.1"/>
</dbReference>
<evidence type="ECO:0000256" key="7">
    <source>
        <dbReference type="ARBA" id="ARBA00022670"/>
    </source>
</evidence>
<dbReference type="PANTHER" id="PTHR23402">
    <property type="entry name" value="PROTEASE FAMILY C15 PYROGLUTAMYL-PEPTIDASE I-RELATED"/>
    <property type="match status" value="1"/>
</dbReference>
<dbReference type="NCBIfam" id="NF009676">
    <property type="entry name" value="PRK13197.1"/>
    <property type="match status" value="1"/>
</dbReference>
<evidence type="ECO:0000256" key="10">
    <source>
        <dbReference type="HAMAP-Rule" id="MF_00417"/>
    </source>
</evidence>
<dbReference type="PROSITE" id="PS01334">
    <property type="entry name" value="PYRASE_CYS"/>
    <property type="match status" value="1"/>
</dbReference>
<dbReference type="OrthoDB" id="9779738at2"/>
<dbReference type="InterPro" id="IPR033694">
    <property type="entry name" value="PGPEP1_Cys_AS"/>
</dbReference>
<comment type="catalytic activity">
    <reaction evidence="1 10 11">
        <text>Release of an N-terminal pyroglutamyl group from a polypeptide, the second amino acid generally not being Pro.</text>
        <dbReference type="EC" id="3.4.19.3"/>
    </reaction>
</comment>
<keyword evidence="7 10" id="KW-0645">Protease</keyword>
<dbReference type="InterPro" id="IPR036440">
    <property type="entry name" value="Peptidase_C15-like_sf"/>
</dbReference>
<comment type="subunit">
    <text evidence="5 10">Homotetramer.</text>
</comment>
<evidence type="ECO:0000256" key="11">
    <source>
        <dbReference type="PROSITE-ProRule" id="PRU10076"/>
    </source>
</evidence>
<organism evidence="13 14">
    <name type="scientific">Streptococcus varani</name>
    <dbReference type="NCBI Taxonomy" id="1608583"/>
    <lineage>
        <taxon>Bacteria</taxon>
        <taxon>Bacillati</taxon>
        <taxon>Bacillota</taxon>
        <taxon>Bacilli</taxon>
        <taxon>Lactobacillales</taxon>
        <taxon>Streptococcaceae</taxon>
        <taxon>Streptococcus</taxon>
    </lineage>
</organism>
<dbReference type="STRING" id="1608583.BN1356_00227"/>
<dbReference type="Proteomes" id="UP000198604">
    <property type="component" value="Unassembled WGS sequence"/>
</dbReference>
<dbReference type="SUPFAM" id="SSF53182">
    <property type="entry name" value="Pyrrolidone carboxyl peptidase (pyroglutamate aminopeptidase)"/>
    <property type="match status" value="1"/>
</dbReference>
<comment type="subcellular location">
    <subcellularLocation>
        <location evidence="3 10">Cytoplasm</location>
    </subcellularLocation>
</comment>
<evidence type="ECO:0000256" key="2">
    <source>
        <dbReference type="ARBA" id="ARBA00002280"/>
    </source>
</evidence>
<evidence type="ECO:0000256" key="3">
    <source>
        <dbReference type="ARBA" id="ARBA00004496"/>
    </source>
</evidence>
<keyword evidence="9 10" id="KW-0788">Thiol protease</keyword>
<dbReference type="GO" id="GO:0006508">
    <property type="term" value="P:proteolysis"/>
    <property type="evidence" value="ECO:0007669"/>
    <property type="project" value="UniProtKB-KW"/>
</dbReference>
<keyword evidence="14" id="KW-1185">Reference proteome</keyword>
<evidence type="ECO:0000256" key="12">
    <source>
        <dbReference type="PROSITE-ProRule" id="PRU10077"/>
    </source>
</evidence>
<comment type="function">
    <text evidence="2 10">Removes 5-oxoproline from various penultimate amino acid residues except L-proline.</text>
</comment>